<proteinExistence type="predicted"/>
<protein>
    <submittedName>
        <fullName evidence="1">Uncharacterized protein</fullName>
    </submittedName>
</protein>
<dbReference type="InterPro" id="IPR053851">
    <property type="entry name" value="DUF6929"/>
</dbReference>
<dbReference type="PROSITE" id="PS51257">
    <property type="entry name" value="PROKAR_LIPOPROTEIN"/>
    <property type="match status" value="1"/>
</dbReference>
<dbReference type="Proteomes" id="UP000653730">
    <property type="component" value="Unassembled WGS sequence"/>
</dbReference>
<dbReference type="Pfam" id="PF22000">
    <property type="entry name" value="DUF6929"/>
    <property type="match status" value="1"/>
</dbReference>
<reference evidence="1 2" key="1">
    <citation type="submission" date="2020-09" db="EMBL/GenBank/DDBJ databases">
        <title>Sinomicrobium weinanense sp. nov., a halophilic bacteria isolated from saline-alkali soil.</title>
        <authorList>
            <person name="Wu P."/>
            <person name="Ren H."/>
            <person name="Mei Y."/>
            <person name="Liang Y."/>
            <person name="Chen Z."/>
        </authorList>
    </citation>
    <scope>NUCLEOTIDE SEQUENCE [LARGE SCALE GENOMIC DNA]</scope>
    <source>
        <strain evidence="1 2">FJxs</strain>
    </source>
</reference>
<organism evidence="1 2">
    <name type="scientific">Sinomicrobium weinanense</name>
    <dbReference type="NCBI Taxonomy" id="2842200"/>
    <lineage>
        <taxon>Bacteria</taxon>
        <taxon>Pseudomonadati</taxon>
        <taxon>Bacteroidota</taxon>
        <taxon>Flavobacteriia</taxon>
        <taxon>Flavobacteriales</taxon>
        <taxon>Flavobacteriaceae</taxon>
        <taxon>Sinomicrobium</taxon>
    </lineage>
</organism>
<gene>
    <name evidence="1" type="ORF">IBL28_18050</name>
</gene>
<keyword evidence="2" id="KW-1185">Reference proteome</keyword>
<evidence type="ECO:0000313" key="1">
    <source>
        <dbReference type="EMBL" id="MBC9797880.1"/>
    </source>
</evidence>
<sequence>MTPNKKHYFFIIFTVIMACKNPSPEFELLHRQTLPGIPSASGMVVTESGIYITGDNTPKLFKLDQNYEPIAEIPVSDPALSGPDGIIPKPDKPDFEALEIITYKGRKNLFLFGSGSKSPQRDVMVQVDPETKQKVHTFSLEKLYDRIRNNHIPEGRELNIEAAAVNGDRLYLFHRGSNLILDYSLNAFFRYIDGNTDYPEPRAFQAELPRINGIEAGFSGATAIPGENKILFTASVEDTPNAIDDGEILGSFTGIVNCAELKDGYRPDTVLLSESTEKEEALKIKVESVAILRQLSPRKIRIALVTDSDNGRGSELLDGILKW</sequence>
<name>A0A926JUN1_9FLAO</name>
<accession>A0A926JUN1</accession>
<evidence type="ECO:0000313" key="2">
    <source>
        <dbReference type="Proteomes" id="UP000653730"/>
    </source>
</evidence>
<comment type="caution">
    <text evidence="1">The sequence shown here is derived from an EMBL/GenBank/DDBJ whole genome shotgun (WGS) entry which is preliminary data.</text>
</comment>
<dbReference type="AlphaFoldDB" id="A0A926JUN1"/>
<dbReference type="RefSeq" id="WP_187967007.1">
    <property type="nucleotide sequence ID" value="NZ_JACVDC010000077.1"/>
</dbReference>
<dbReference type="EMBL" id="JACVDC010000077">
    <property type="protein sequence ID" value="MBC9797880.1"/>
    <property type="molecule type" value="Genomic_DNA"/>
</dbReference>